<dbReference type="GO" id="GO:0006351">
    <property type="term" value="P:DNA-templated transcription"/>
    <property type="evidence" value="ECO:0007669"/>
    <property type="project" value="InterPro"/>
</dbReference>
<dbReference type="Pfam" id="PF04082">
    <property type="entry name" value="Fungal_trans"/>
    <property type="match status" value="1"/>
</dbReference>
<dbReference type="OrthoDB" id="10261408at2759"/>
<dbReference type="PROSITE" id="PS00028">
    <property type="entry name" value="ZINC_FINGER_C2H2_1"/>
    <property type="match status" value="2"/>
</dbReference>
<evidence type="ECO:0000256" key="8">
    <source>
        <dbReference type="SAM" id="MobiDB-lite"/>
    </source>
</evidence>
<sequence length="400" mass="45559">DIMPSGENNSELLDNPSNTVKSHAFSCHFPNCNASYRRKEHLNRHETQHSQQQIFICSECGGGYGRSDTLRRHLQKRHKINKPLNRAAVACQGCHAGKTRCEGGVPCDECLRRKIQCSLNDDTGSIERQYPESSNHHTSIQHDPQQNHSGKTDRWIDLYFTAFHPSWPFVHKGSFDMRSDAPLLIQTMTCFGLWASGERRARSSAVELHDKIDLAIREQKNKWDATTIKEANSTCLWPIPTYQAILLHIIFAATLQSQETRGFDLKASLSTPYFDLLEALIRSCRRLGMFYYPNILARFNEDDLDTFVWVSIEEIKRFNLALYKVCGKVRGSGRSGNDVASLLTAGELQFPLPTNRPLWDAVGVNEWMDAIRDVRLAFLDDHCRTSWISNFAAVIDSLEL</sequence>
<dbReference type="Pfam" id="PF00172">
    <property type="entry name" value="Zn_clus"/>
    <property type="match status" value="1"/>
</dbReference>
<feature type="domain" description="Zn(2)-C6 fungal-type" evidence="9">
    <location>
        <begin position="90"/>
        <end position="119"/>
    </location>
</feature>
<dbReference type="SUPFAM" id="SSF57667">
    <property type="entry name" value="beta-beta-alpha zinc fingers"/>
    <property type="match status" value="1"/>
</dbReference>
<keyword evidence="6" id="KW-0539">Nucleus</keyword>
<feature type="region of interest" description="Disordered" evidence="8">
    <location>
        <begin position="126"/>
        <end position="150"/>
    </location>
</feature>
<dbReference type="SMART" id="SM00066">
    <property type="entry name" value="GAL4"/>
    <property type="match status" value="1"/>
</dbReference>
<keyword evidence="2" id="KW-0862">Zinc</keyword>
<dbReference type="InterPro" id="IPR001138">
    <property type="entry name" value="Zn2Cys6_DnaBD"/>
</dbReference>
<evidence type="ECO:0000256" key="5">
    <source>
        <dbReference type="ARBA" id="ARBA00023163"/>
    </source>
</evidence>
<feature type="domain" description="C2H2-type" evidence="10">
    <location>
        <begin position="55"/>
        <end position="83"/>
    </location>
</feature>
<dbReference type="GO" id="GO:0008270">
    <property type="term" value="F:zinc ion binding"/>
    <property type="evidence" value="ECO:0007669"/>
    <property type="project" value="UniProtKB-KW"/>
</dbReference>
<evidence type="ECO:0000256" key="1">
    <source>
        <dbReference type="ARBA" id="ARBA00022723"/>
    </source>
</evidence>
<keyword evidence="5" id="KW-0804">Transcription</keyword>
<reference evidence="11" key="1">
    <citation type="submission" date="2022-11" db="EMBL/GenBank/DDBJ databases">
        <authorList>
            <person name="Petersen C."/>
        </authorList>
    </citation>
    <scope>NUCLEOTIDE SEQUENCE</scope>
    <source>
        <strain evidence="11">IBT 30761</strain>
    </source>
</reference>
<dbReference type="PROSITE" id="PS50157">
    <property type="entry name" value="ZINC_FINGER_C2H2_2"/>
    <property type="match status" value="2"/>
</dbReference>
<evidence type="ECO:0000256" key="2">
    <source>
        <dbReference type="ARBA" id="ARBA00022833"/>
    </source>
</evidence>
<proteinExistence type="predicted"/>
<dbReference type="GO" id="GO:0000981">
    <property type="term" value="F:DNA-binding transcription factor activity, RNA polymerase II-specific"/>
    <property type="evidence" value="ECO:0007669"/>
    <property type="project" value="InterPro"/>
</dbReference>
<dbReference type="GeneID" id="81353047"/>
<dbReference type="AlphaFoldDB" id="A0A9W9G2Q3"/>
<dbReference type="InterPro" id="IPR036236">
    <property type="entry name" value="Znf_C2H2_sf"/>
</dbReference>
<keyword evidence="3" id="KW-0805">Transcription regulation</keyword>
<organism evidence="11 12">
    <name type="scientific">Penicillium argentinense</name>
    <dbReference type="NCBI Taxonomy" id="1131581"/>
    <lineage>
        <taxon>Eukaryota</taxon>
        <taxon>Fungi</taxon>
        <taxon>Dikarya</taxon>
        <taxon>Ascomycota</taxon>
        <taxon>Pezizomycotina</taxon>
        <taxon>Eurotiomycetes</taxon>
        <taxon>Eurotiomycetidae</taxon>
        <taxon>Eurotiales</taxon>
        <taxon>Aspergillaceae</taxon>
        <taxon>Penicillium</taxon>
    </lineage>
</organism>
<keyword evidence="1" id="KW-0479">Metal-binding</keyword>
<dbReference type="InterPro" id="IPR013087">
    <property type="entry name" value="Znf_C2H2_type"/>
</dbReference>
<keyword evidence="12" id="KW-1185">Reference proteome</keyword>
<evidence type="ECO:0000313" key="11">
    <source>
        <dbReference type="EMBL" id="KAJ5111039.1"/>
    </source>
</evidence>
<dbReference type="Gene3D" id="4.10.240.10">
    <property type="entry name" value="Zn(2)-C6 fungal-type DNA-binding domain"/>
    <property type="match status" value="1"/>
</dbReference>
<dbReference type="InterPro" id="IPR007219">
    <property type="entry name" value="XnlR_reg_dom"/>
</dbReference>
<gene>
    <name evidence="11" type="ORF">N7532_001574</name>
</gene>
<dbReference type="Proteomes" id="UP001149074">
    <property type="component" value="Unassembled WGS sequence"/>
</dbReference>
<dbReference type="GO" id="GO:0003677">
    <property type="term" value="F:DNA binding"/>
    <property type="evidence" value="ECO:0007669"/>
    <property type="project" value="UniProtKB-KW"/>
</dbReference>
<keyword evidence="7" id="KW-0863">Zinc-finger</keyword>
<feature type="domain" description="C2H2-type" evidence="10">
    <location>
        <begin position="25"/>
        <end position="54"/>
    </location>
</feature>
<evidence type="ECO:0000313" key="12">
    <source>
        <dbReference type="Proteomes" id="UP001149074"/>
    </source>
</evidence>
<comment type="caution">
    <text evidence="11">The sequence shown here is derived from an EMBL/GenBank/DDBJ whole genome shotgun (WGS) entry which is preliminary data.</text>
</comment>
<evidence type="ECO:0000256" key="7">
    <source>
        <dbReference type="PROSITE-ProRule" id="PRU00042"/>
    </source>
</evidence>
<evidence type="ECO:0000259" key="9">
    <source>
        <dbReference type="PROSITE" id="PS50048"/>
    </source>
</evidence>
<dbReference type="PROSITE" id="PS50048">
    <property type="entry name" value="ZN2_CY6_FUNGAL_2"/>
    <property type="match status" value="1"/>
</dbReference>
<dbReference type="PROSITE" id="PS00463">
    <property type="entry name" value="ZN2_CY6_FUNGAL_1"/>
    <property type="match status" value="1"/>
</dbReference>
<protein>
    <recommendedName>
        <fullName evidence="13">C2H2 type zinc finger domain protein</fullName>
    </recommendedName>
</protein>
<dbReference type="CDD" id="cd00067">
    <property type="entry name" value="GAL4"/>
    <property type="match status" value="1"/>
</dbReference>
<dbReference type="InterPro" id="IPR036864">
    <property type="entry name" value="Zn2-C6_fun-type_DNA-bd_sf"/>
</dbReference>
<dbReference type="Gene3D" id="3.30.160.60">
    <property type="entry name" value="Classic Zinc Finger"/>
    <property type="match status" value="1"/>
</dbReference>
<dbReference type="SMART" id="SM00355">
    <property type="entry name" value="ZnF_C2H2"/>
    <property type="match status" value="2"/>
</dbReference>
<reference evidence="11" key="2">
    <citation type="journal article" date="2023" name="IMA Fungus">
        <title>Comparative genomic study of the Penicillium genus elucidates a diverse pangenome and 15 lateral gene transfer events.</title>
        <authorList>
            <person name="Petersen C."/>
            <person name="Sorensen T."/>
            <person name="Nielsen M.R."/>
            <person name="Sondergaard T.E."/>
            <person name="Sorensen J.L."/>
            <person name="Fitzpatrick D.A."/>
            <person name="Frisvad J.C."/>
            <person name="Nielsen K.L."/>
        </authorList>
    </citation>
    <scope>NUCLEOTIDE SEQUENCE</scope>
    <source>
        <strain evidence="11">IBT 30761</strain>
    </source>
</reference>
<dbReference type="RefSeq" id="XP_056479109.1">
    <property type="nucleotide sequence ID" value="XM_056614068.1"/>
</dbReference>
<dbReference type="EMBL" id="JAPQKI010000002">
    <property type="protein sequence ID" value="KAJ5111039.1"/>
    <property type="molecule type" value="Genomic_DNA"/>
</dbReference>
<evidence type="ECO:0000256" key="6">
    <source>
        <dbReference type="ARBA" id="ARBA00023242"/>
    </source>
</evidence>
<evidence type="ECO:0000256" key="3">
    <source>
        <dbReference type="ARBA" id="ARBA00023015"/>
    </source>
</evidence>
<keyword evidence="4" id="KW-0238">DNA-binding</keyword>
<accession>A0A9W9G2Q3</accession>
<dbReference type="PANTHER" id="PTHR47660">
    <property type="entry name" value="TRANSCRIPTION FACTOR WITH C2H2 AND ZN(2)-CYS(6) DNA BINDING DOMAIN (EUROFUNG)-RELATED-RELATED"/>
    <property type="match status" value="1"/>
</dbReference>
<name>A0A9W9G2Q3_9EURO</name>
<evidence type="ECO:0000256" key="4">
    <source>
        <dbReference type="ARBA" id="ARBA00023125"/>
    </source>
</evidence>
<dbReference type="PANTHER" id="PTHR47660:SF7">
    <property type="entry name" value="TRANSCRIPTION FACTOR WITH C2H2 AND ZN(2)-CYS(6) DNA BINDING DOMAIN (EUROFUNG)"/>
    <property type="match status" value="1"/>
</dbReference>
<feature type="compositionally biased region" description="Polar residues" evidence="8">
    <location>
        <begin position="131"/>
        <end position="149"/>
    </location>
</feature>
<feature type="non-terminal residue" evidence="11">
    <location>
        <position position="1"/>
    </location>
</feature>
<evidence type="ECO:0008006" key="13">
    <source>
        <dbReference type="Google" id="ProtNLM"/>
    </source>
</evidence>
<dbReference type="SUPFAM" id="SSF57701">
    <property type="entry name" value="Zn2/Cys6 DNA-binding domain"/>
    <property type="match status" value="1"/>
</dbReference>
<evidence type="ECO:0000259" key="10">
    <source>
        <dbReference type="PROSITE" id="PS50157"/>
    </source>
</evidence>